<dbReference type="Proteomes" id="UP000323502">
    <property type="component" value="Unassembled WGS sequence"/>
</dbReference>
<evidence type="ECO:0000256" key="2">
    <source>
        <dbReference type="ARBA" id="ARBA00006555"/>
    </source>
</evidence>
<dbReference type="EMBL" id="FNBI01000002">
    <property type="protein sequence ID" value="SDF09823.1"/>
    <property type="molecule type" value="Genomic_DNA"/>
</dbReference>
<feature type="domain" description="TonB C-terminal" evidence="10">
    <location>
        <begin position="49"/>
        <end position="141"/>
    </location>
</feature>
<dbReference type="PANTHER" id="PTHR33446:SF2">
    <property type="entry name" value="PROTEIN TONB"/>
    <property type="match status" value="1"/>
</dbReference>
<dbReference type="NCBIfam" id="TIGR01352">
    <property type="entry name" value="tonB_Cterm"/>
    <property type="match status" value="1"/>
</dbReference>
<dbReference type="Pfam" id="PF03544">
    <property type="entry name" value="TonB_C"/>
    <property type="match status" value="1"/>
</dbReference>
<dbReference type="SUPFAM" id="SSF74653">
    <property type="entry name" value="TolA/TonB C-terminal domain"/>
    <property type="match status" value="1"/>
</dbReference>
<keyword evidence="13" id="KW-1185">Reference proteome</keyword>
<evidence type="ECO:0000259" key="10">
    <source>
        <dbReference type="PROSITE" id="PS52015"/>
    </source>
</evidence>
<dbReference type="Gene3D" id="3.30.1150.10">
    <property type="match status" value="1"/>
</dbReference>
<evidence type="ECO:0000256" key="4">
    <source>
        <dbReference type="ARBA" id="ARBA00022475"/>
    </source>
</evidence>
<keyword evidence="3" id="KW-0813">Transport</keyword>
<dbReference type="GO" id="GO:0031992">
    <property type="term" value="F:energy transducer activity"/>
    <property type="evidence" value="ECO:0007669"/>
    <property type="project" value="TreeGrafter"/>
</dbReference>
<dbReference type="RefSeq" id="WP_160146744.1">
    <property type="nucleotide sequence ID" value="NZ_FNBI01000002.1"/>
</dbReference>
<dbReference type="OrthoDB" id="7585155at2"/>
<keyword evidence="9" id="KW-0472">Membrane</keyword>
<dbReference type="InterPro" id="IPR037682">
    <property type="entry name" value="TonB_C"/>
</dbReference>
<evidence type="ECO:0000256" key="6">
    <source>
        <dbReference type="ARBA" id="ARBA00022692"/>
    </source>
</evidence>
<reference evidence="12 13" key="1">
    <citation type="submission" date="2016-10" db="EMBL/GenBank/DDBJ databases">
        <authorList>
            <person name="Varghese N."/>
            <person name="Submissions S."/>
        </authorList>
    </citation>
    <scope>NUCLEOTIDE SEQUENCE [LARGE SCALE GENOMIC DNA]</scope>
    <source>
        <strain evidence="12 13">S7-754</strain>
    </source>
</reference>
<dbReference type="EMBL" id="WSUT01000005">
    <property type="protein sequence ID" value="MWC44326.1"/>
    <property type="molecule type" value="Genomic_DNA"/>
</dbReference>
<dbReference type="GO" id="GO:0055085">
    <property type="term" value="P:transmembrane transport"/>
    <property type="evidence" value="ECO:0007669"/>
    <property type="project" value="InterPro"/>
</dbReference>
<keyword evidence="8" id="KW-1133">Transmembrane helix</keyword>
<keyword evidence="7" id="KW-0653">Protein transport</keyword>
<reference evidence="11 14" key="2">
    <citation type="submission" date="2019-12" db="EMBL/GenBank/DDBJ databases">
        <authorList>
            <person name="Zheng J."/>
        </authorList>
    </citation>
    <scope>NUCLEOTIDE SEQUENCE [LARGE SCALE GENOMIC DNA]</scope>
    <source>
        <strain evidence="11 14">DSM 27347</strain>
    </source>
</reference>
<gene>
    <name evidence="11" type="ORF">GQR91_11780</name>
    <name evidence="12" type="ORF">SAMN05216557_102175</name>
</gene>
<evidence type="ECO:0000313" key="13">
    <source>
        <dbReference type="Proteomes" id="UP000323502"/>
    </source>
</evidence>
<proteinExistence type="inferred from homology"/>
<evidence type="ECO:0000256" key="3">
    <source>
        <dbReference type="ARBA" id="ARBA00022448"/>
    </source>
</evidence>
<dbReference type="InterPro" id="IPR006260">
    <property type="entry name" value="TonB/TolA_C"/>
</dbReference>
<accession>A0A1G7IB25</accession>
<dbReference type="GO" id="GO:0098797">
    <property type="term" value="C:plasma membrane protein complex"/>
    <property type="evidence" value="ECO:0007669"/>
    <property type="project" value="TreeGrafter"/>
</dbReference>
<comment type="subcellular location">
    <subcellularLocation>
        <location evidence="1">Cell inner membrane</location>
        <topology evidence="1">Single-pass membrane protein</topology>
        <orientation evidence="1">Periplasmic side</orientation>
    </subcellularLocation>
</comment>
<evidence type="ECO:0000256" key="8">
    <source>
        <dbReference type="ARBA" id="ARBA00022989"/>
    </source>
</evidence>
<evidence type="ECO:0000313" key="14">
    <source>
        <dbReference type="Proteomes" id="UP000436801"/>
    </source>
</evidence>
<evidence type="ECO:0000313" key="12">
    <source>
        <dbReference type="EMBL" id="SDF09823.1"/>
    </source>
</evidence>
<keyword evidence="5" id="KW-0997">Cell inner membrane</keyword>
<keyword evidence="6" id="KW-0812">Transmembrane</keyword>
<protein>
    <submittedName>
        <fullName evidence="12">TonB family C-terminal domain-containing protein</fullName>
    </submittedName>
    <submittedName>
        <fullName evidence="11">TonB family protein</fullName>
    </submittedName>
</protein>
<dbReference type="PANTHER" id="PTHR33446">
    <property type="entry name" value="PROTEIN TONB-RELATED"/>
    <property type="match status" value="1"/>
</dbReference>
<sequence>MIGVLALIAVLALLLLAIGIVTAGTAFRYLRAPVPTRLPRDLPVPAQPPRPLNDVATWFGPDDYPAQAIRRNEEGRVRVALLINADGRPSACEVMESSHHRLLDRATCRAAVRHARYAPARDRSGAAIPARVDLSAVRWRLPSE</sequence>
<evidence type="ECO:0000313" key="11">
    <source>
        <dbReference type="EMBL" id="MWC44326.1"/>
    </source>
</evidence>
<evidence type="ECO:0000256" key="1">
    <source>
        <dbReference type="ARBA" id="ARBA00004383"/>
    </source>
</evidence>
<dbReference type="InterPro" id="IPR051045">
    <property type="entry name" value="TonB-dependent_transducer"/>
</dbReference>
<dbReference type="GO" id="GO:0015031">
    <property type="term" value="P:protein transport"/>
    <property type="evidence" value="ECO:0007669"/>
    <property type="project" value="UniProtKB-KW"/>
</dbReference>
<evidence type="ECO:0000256" key="9">
    <source>
        <dbReference type="ARBA" id="ARBA00023136"/>
    </source>
</evidence>
<name>A0A1G7IB25_9SPHN</name>
<keyword evidence="4" id="KW-1003">Cell membrane</keyword>
<evidence type="ECO:0000256" key="5">
    <source>
        <dbReference type="ARBA" id="ARBA00022519"/>
    </source>
</evidence>
<dbReference type="Proteomes" id="UP000436801">
    <property type="component" value="Unassembled WGS sequence"/>
</dbReference>
<dbReference type="AlphaFoldDB" id="A0A1G7IB25"/>
<evidence type="ECO:0000256" key="7">
    <source>
        <dbReference type="ARBA" id="ARBA00022927"/>
    </source>
</evidence>
<comment type="similarity">
    <text evidence="2">Belongs to the TonB family.</text>
</comment>
<dbReference type="PROSITE" id="PS52015">
    <property type="entry name" value="TONB_CTD"/>
    <property type="match status" value="1"/>
</dbReference>
<organism evidence="12 13">
    <name type="scientific">Sphingomonas carotinifaciens</name>
    <dbReference type="NCBI Taxonomy" id="1166323"/>
    <lineage>
        <taxon>Bacteria</taxon>
        <taxon>Pseudomonadati</taxon>
        <taxon>Pseudomonadota</taxon>
        <taxon>Alphaproteobacteria</taxon>
        <taxon>Sphingomonadales</taxon>
        <taxon>Sphingomonadaceae</taxon>
        <taxon>Sphingomonas</taxon>
    </lineage>
</organism>